<evidence type="ECO:0000256" key="2">
    <source>
        <dbReference type="ARBA" id="ARBA00022840"/>
    </source>
</evidence>
<dbReference type="InterPro" id="IPR003439">
    <property type="entry name" value="ABC_transporter-like_ATP-bd"/>
</dbReference>
<dbReference type="CDD" id="cd03216">
    <property type="entry name" value="ABC_Carb_Monos_I"/>
    <property type="match status" value="1"/>
</dbReference>
<dbReference type="PANTHER" id="PTHR43790:SF8">
    <property type="entry name" value="SUGAR ABC TRANSPORTER ATP-BINDING PROTEIN"/>
    <property type="match status" value="1"/>
</dbReference>
<dbReference type="AlphaFoldDB" id="A0A6B1DVA0"/>
<evidence type="ECO:0000313" key="4">
    <source>
        <dbReference type="EMBL" id="MYD90603.1"/>
    </source>
</evidence>
<feature type="domain" description="ABC transporter" evidence="3">
    <location>
        <begin position="9"/>
        <end position="246"/>
    </location>
</feature>
<dbReference type="Gene3D" id="3.40.50.300">
    <property type="entry name" value="P-loop containing nucleotide triphosphate hydrolases"/>
    <property type="match status" value="1"/>
</dbReference>
<dbReference type="GO" id="GO:0005524">
    <property type="term" value="F:ATP binding"/>
    <property type="evidence" value="ECO:0007669"/>
    <property type="project" value="UniProtKB-KW"/>
</dbReference>
<dbReference type="PROSITE" id="PS50893">
    <property type="entry name" value="ABC_TRANSPORTER_2"/>
    <property type="match status" value="1"/>
</dbReference>
<comment type="caution">
    <text evidence="4">The sequence shown here is derived from an EMBL/GenBank/DDBJ whole genome shotgun (WGS) entry which is preliminary data.</text>
</comment>
<dbReference type="EMBL" id="VXPY01000069">
    <property type="protein sequence ID" value="MYD90603.1"/>
    <property type="molecule type" value="Genomic_DNA"/>
</dbReference>
<proteinExistence type="predicted"/>
<evidence type="ECO:0000259" key="3">
    <source>
        <dbReference type="PROSITE" id="PS50893"/>
    </source>
</evidence>
<dbReference type="InterPro" id="IPR050107">
    <property type="entry name" value="ABC_carbohydrate_import_ATPase"/>
</dbReference>
<keyword evidence="1" id="KW-0547">Nucleotide-binding</keyword>
<keyword evidence="2 4" id="KW-0067">ATP-binding</keyword>
<dbReference type="SMART" id="SM00382">
    <property type="entry name" value="AAA"/>
    <property type="match status" value="1"/>
</dbReference>
<dbReference type="PANTHER" id="PTHR43790">
    <property type="entry name" value="CARBOHYDRATE TRANSPORT ATP-BINDING PROTEIN MG119-RELATED"/>
    <property type="match status" value="1"/>
</dbReference>
<reference evidence="4" key="1">
    <citation type="submission" date="2019-09" db="EMBL/GenBank/DDBJ databases">
        <title>Characterisation of the sponge microbiome using genome-centric metagenomics.</title>
        <authorList>
            <person name="Engelberts J.P."/>
            <person name="Robbins S.J."/>
            <person name="De Goeij J.M."/>
            <person name="Aranda M."/>
            <person name="Bell S.C."/>
            <person name="Webster N.S."/>
        </authorList>
    </citation>
    <scope>NUCLEOTIDE SEQUENCE</scope>
    <source>
        <strain evidence="4">SB0662_bin_9</strain>
    </source>
</reference>
<dbReference type="InterPro" id="IPR017871">
    <property type="entry name" value="ABC_transporter-like_CS"/>
</dbReference>
<name>A0A6B1DVA0_9CHLR</name>
<dbReference type="Pfam" id="PF00005">
    <property type="entry name" value="ABC_tran"/>
    <property type="match status" value="1"/>
</dbReference>
<dbReference type="InterPro" id="IPR027417">
    <property type="entry name" value="P-loop_NTPase"/>
</dbReference>
<dbReference type="PROSITE" id="PS00211">
    <property type="entry name" value="ABC_TRANSPORTER_1"/>
    <property type="match status" value="1"/>
</dbReference>
<evidence type="ECO:0000256" key="1">
    <source>
        <dbReference type="ARBA" id="ARBA00022741"/>
    </source>
</evidence>
<sequence length="266" mass="28876">MTDTGTPIVRMTDIHKSFGHVQALRGVDLDLHAGRVLGLIGDNGAGKTTLVKIMAGVFPPSRGTVHYKGEQVRWKNPSQSRAAGLEIVYQDLGLVPIMNIARNFFLGKELRSRWGFLDFNRMANESLRAITEMGIFLDDAEELVENLSGGERKALAISRSLYFGVQVLMLDEPTAALSVKETHAVLDLMETLKQRGIATVFITHNIHHAYAVSDHFVALNAGVKVLDADKADVTPEMLTEAVIGEPLAQVTSQSLAASVGNGNSEN</sequence>
<dbReference type="GO" id="GO:0016887">
    <property type="term" value="F:ATP hydrolysis activity"/>
    <property type="evidence" value="ECO:0007669"/>
    <property type="project" value="InterPro"/>
</dbReference>
<organism evidence="4">
    <name type="scientific">Caldilineaceae bacterium SB0662_bin_9</name>
    <dbReference type="NCBI Taxonomy" id="2605258"/>
    <lineage>
        <taxon>Bacteria</taxon>
        <taxon>Bacillati</taxon>
        <taxon>Chloroflexota</taxon>
        <taxon>Caldilineae</taxon>
        <taxon>Caldilineales</taxon>
        <taxon>Caldilineaceae</taxon>
    </lineage>
</organism>
<dbReference type="InterPro" id="IPR003593">
    <property type="entry name" value="AAA+_ATPase"/>
</dbReference>
<dbReference type="SUPFAM" id="SSF52540">
    <property type="entry name" value="P-loop containing nucleoside triphosphate hydrolases"/>
    <property type="match status" value="1"/>
</dbReference>
<protein>
    <submittedName>
        <fullName evidence="4">Sugar ABC transporter ATP-binding protein</fullName>
    </submittedName>
</protein>
<accession>A0A6B1DVA0</accession>
<gene>
    <name evidence="4" type="ORF">F4Y08_09755</name>
</gene>